<dbReference type="OrthoDB" id="3712938at2"/>
<gene>
    <name evidence="3" type="ORF">EDC56_0916</name>
</gene>
<reference evidence="3 4" key="1">
    <citation type="submission" date="2018-11" db="EMBL/GenBank/DDBJ databases">
        <title>Genomic Encyclopedia of Type Strains, Phase IV (KMG-IV): sequencing the most valuable type-strain genomes for metagenomic binning, comparative biology and taxonomic classification.</title>
        <authorList>
            <person name="Goeker M."/>
        </authorList>
    </citation>
    <scope>NUCLEOTIDE SEQUENCE [LARGE SCALE GENOMIC DNA]</scope>
    <source>
        <strain evidence="3 4">DSM 100316</strain>
    </source>
</reference>
<dbReference type="SUPFAM" id="SSF56219">
    <property type="entry name" value="DNase I-like"/>
    <property type="match status" value="1"/>
</dbReference>
<comment type="caution">
    <text evidence="3">The sequence shown here is derived from an EMBL/GenBank/DDBJ whole genome shotgun (WGS) entry which is preliminary data.</text>
</comment>
<feature type="domain" description="Endonuclease/exonuclease/phosphatase" evidence="2">
    <location>
        <begin position="31"/>
        <end position="339"/>
    </location>
</feature>
<dbReference type="AlphaFoldDB" id="A0A3N2DZU9"/>
<evidence type="ECO:0000256" key="1">
    <source>
        <dbReference type="SAM" id="SignalP"/>
    </source>
</evidence>
<dbReference type="GO" id="GO:0004519">
    <property type="term" value="F:endonuclease activity"/>
    <property type="evidence" value="ECO:0007669"/>
    <property type="project" value="UniProtKB-KW"/>
</dbReference>
<proteinExistence type="predicted"/>
<keyword evidence="3" id="KW-0540">Nuclease</keyword>
<keyword evidence="3" id="KW-0269">Exonuclease</keyword>
<feature type="chain" id="PRO_5017949169" evidence="1">
    <location>
        <begin position="25"/>
        <end position="350"/>
    </location>
</feature>
<protein>
    <submittedName>
        <fullName evidence="3">Endonuclease/exonuclease/phosphatase family protein</fullName>
    </submittedName>
</protein>
<keyword evidence="3" id="KW-0255">Endonuclease</keyword>
<name>A0A3N2DZU9_9GAMM</name>
<dbReference type="InterPro" id="IPR005135">
    <property type="entry name" value="Endo/exonuclease/phosphatase"/>
</dbReference>
<dbReference type="RefSeq" id="WP_123711296.1">
    <property type="nucleotide sequence ID" value="NZ_RKHR01000003.1"/>
</dbReference>
<dbReference type="InterPro" id="IPR036691">
    <property type="entry name" value="Endo/exonu/phosph_ase_sf"/>
</dbReference>
<sequence length="350" mass="38620">MKFSSMISTVAVTVLTLTTLAAQADSFSVLEWNSWVGPDDPIATQAHTDRVAHDVATVAPDVFLSIETYGKGEAIRAAFAKAHGITPDEVYYRTLSCRDKNGDATDQQHCVVGKAGDNLAVMSVFPIIDERLIDYPIDYPFVNDWNFGAVKLDVHGQGVWVVDTWFDSGESNESRLDQLYATARGDQDTETIVEETSQQQQIDAIIQFDQIRTDQAKEIVNDWIADIIADADDTPVVLAGDHNASSHLDWSERDKAAHYGIVIPYTVSRVFADAGFRDSFREVNPNVVAHSGKTWSPRGNDTAPNRIDYIYYKGDKLQAIDSTNMAAIGAGAKDATSDHAAVYTRFKLYQ</sequence>
<dbReference type="Pfam" id="PF03372">
    <property type="entry name" value="Exo_endo_phos"/>
    <property type="match status" value="1"/>
</dbReference>
<keyword evidence="4" id="KW-1185">Reference proteome</keyword>
<dbReference type="Proteomes" id="UP000275394">
    <property type="component" value="Unassembled WGS sequence"/>
</dbReference>
<dbReference type="GO" id="GO:0004527">
    <property type="term" value="F:exonuclease activity"/>
    <property type="evidence" value="ECO:0007669"/>
    <property type="project" value="UniProtKB-KW"/>
</dbReference>
<keyword evidence="1" id="KW-0732">Signal</keyword>
<organism evidence="3 4">
    <name type="scientific">Sinobacterium caligoides</name>
    <dbReference type="NCBI Taxonomy" id="933926"/>
    <lineage>
        <taxon>Bacteria</taxon>
        <taxon>Pseudomonadati</taxon>
        <taxon>Pseudomonadota</taxon>
        <taxon>Gammaproteobacteria</taxon>
        <taxon>Cellvibrionales</taxon>
        <taxon>Spongiibacteraceae</taxon>
        <taxon>Sinobacterium</taxon>
    </lineage>
</organism>
<dbReference type="PANTHER" id="PTHR41349">
    <property type="match status" value="1"/>
</dbReference>
<keyword evidence="3" id="KW-0378">Hydrolase</keyword>
<dbReference type="EMBL" id="RKHR01000003">
    <property type="protein sequence ID" value="ROS05386.1"/>
    <property type="molecule type" value="Genomic_DNA"/>
</dbReference>
<dbReference type="PANTHER" id="PTHR41349:SF1">
    <property type="entry name" value="PROTEIN CBG08683"/>
    <property type="match status" value="1"/>
</dbReference>
<accession>A0A3N2DZU9</accession>
<dbReference type="Gene3D" id="3.60.10.10">
    <property type="entry name" value="Endonuclease/exonuclease/phosphatase"/>
    <property type="match status" value="1"/>
</dbReference>
<evidence type="ECO:0000313" key="4">
    <source>
        <dbReference type="Proteomes" id="UP000275394"/>
    </source>
</evidence>
<evidence type="ECO:0000259" key="2">
    <source>
        <dbReference type="Pfam" id="PF03372"/>
    </source>
</evidence>
<feature type="signal peptide" evidence="1">
    <location>
        <begin position="1"/>
        <end position="24"/>
    </location>
</feature>
<evidence type="ECO:0000313" key="3">
    <source>
        <dbReference type="EMBL" id="ROS05386.1"/>
    </source>
</evidence>